<dbReference type="Proteomes" id="UP000256337">
    <property type="component" value="Unassembled WGS sequence"/>
</dbReference>
<feature type="domain" description="AB hydrolase-1" evidence="4">
    <location>
        <begin position="16"/>
        <end position="249"/>
    </location>
</feature>
<comment type="pathway">
    <text evidence="3">Quinol/quinone metabolism; 1,4-dihydroxy-2-naphthoate biosynthesis; 1,4-dihydroxy-2-naphthoate from chorismate: step 3/7.</text>
</comment>
<accession>A0AAX1RYC3</accession>
<dbReference type="NCBIfam" id="TIGR03695">
    <property type="entry name" value="menH_SHCHC"/>
    <property type="match status" value="1"/>
</dbReference>
<dbReference type="Gene3D" id="3.40.50.1820">
    <property type="entry name" value="alpha/beta hydrolase"/>
    <property type="match status" value="1"/>
</dbReference>
<evidence type="ECO:0000256" key="2">
    <source>
        <dbReference type="ARBA" id="ARBA00023239"/>
    </source>
</evidence>
<evidence type="ECO:0000313" key="5">
    <source>
        <dbReference type="EMBL" id="REI24285.1"/>
    </source>
</evidence>
<comment type="function">
    <text evidence="3">Catalyzes a proton abstraction reaction that results in 2,5-elimination of pyruvate from 2-succinyl-5-enolpyruvyl-6-hydroxy-3-cyclohexene-1-carboxylate (SEPHCHC) and the formation of 2-succinyl-6-hydroxy-2,4-cyclohexadiene-1-carboxylate (SHCHC).</text>
</comment>
<sequence>MLQYNFHSSSQETDQLLVMLHGFISDQRTYDSHIEKLSQTAHIITIDLPGHGQDNSSMNATWDFKWIASQIHQILEQFSHYQIYLHGYSMGARIALYYALQYQKMLAGLILESGSPGIQDVEARTRRIQVDEARAKVLEIADLTVFVNDWEKLPLFKSQYRLSDSVRKSIRQLRLAQQPKRLAKALRDYGTGNMPNLWSKLNTLTLPVHIIVGALDQKFIDIAKTMLNYLPHAQLNEVDNVGHTVHVEDSDKFDTIVRDVLLDS</sequence>
<gene>
    <name evidence="3 5" type="primary">menH</name>
    <name evidence="5" type="ORF">DOS76_02305</name>
</gene>
<dbReference type="InterPro" id="IPR000073">
    <property type="entry name" value="AB_hydrolase_1"/>
</dbReference>
<comment type="catalytic activity">
    <reaction evidence="3">
        <text>5-enolpyruvoyl-6-hydroxy-2-succinyl-cyclohex-3-ene-1-carboxylate = (1R,6R)-6-hydroxy-2-succinyl-cyclohexa-2,4-diene-1-carboxylate + pyruvate</text>
        <dbReference type="Rhea" id="RHEA:25597"/>
        <dbReference type="ChEBI" id="CHEBI:15361"/>
        <dbReference type="ChEBI" id="CHEBI:58689"/>
        <dbReference type="ChEBI" id="CHEBI:58818"/>
        <dbReference type="EC" id="4.2.99.20"/>
    </reaction>
</comment>
<dbReference type="Pfam" id="PF00561">
    <property type="entry name" value="Abhydrolase_1"/>
    <property type="match status" value="1"/>
</dbReference>
<comment type="caution">
    <text evidence="5">The sequence shown here is derived from an EMBL/GenBank/DDBJ whole genome shotgun (WGS) entry which is preliminary data.</text>
</comment>
<comment type="subunit">
    <text evidence="3">Monomer.</text>
</comment>
<dbReference type="SUPFAM" id="SSF53474">
    <property type="entry name" value="alpha/beta-Hydrolases"/>
    <property type="match status" value="1"/>
</dbReference>
<comment type="similarity">
    <text evidence="3">Belongs to the AB hydrolase superfamily. MenH family.</text>
</comment>
<dbReference type="RefSeq" id="WP_115856602.1">
    <property type="nucleotide sequence ID" value="NZ_CAJUZR010000046.1"/>
</dbReference>
<dbReference type="InterPro" id="IPR022485">
    <property type="entry name" value="SHCHC_synthase_MenH"/>
</dbReference>
<evidence type="ECO:0000256" key="3">
    <source>
        <dbReference type="HAMAP-Rule" id="MF_01660"/>
    </source>
</evidence>
<dbReference type="GO" id="GO:0070205">
    <property type="term" value="F:2-succinyl-6-hydroxy-2,4-cyclohexadiene-1-carboxylate synthase activity"/>
    <property type="evidence" value="ECO:0007669"/>
    <property type="project" value="UniProtKB-UniRule"/>
</dbReference>
<dbReference type="PANTHER" id="PTHR42916:SF1">
    <property type="entry name" value="PROTEIN PHYLLO, CHLOROPLASTIC"/>
    <property type="match status" value="1"/>
</dbReference>
<dbReference type="InterPro" id="IPR029058">
    <property type="entry name" value="AB_hydrolase_fold"/>
</dbReference>
<evidence type="ECO:0000259" key="4">
    <source>
        <dbReference type="Pfam" id="PF00561"/>
    </source>
</evidence>
<organism evidence="5 6">
    <name type="scientific">Staphylococcus felis</name>
    <dbReference type="NCBI Taxonomy" id="46127"/>
    <lineage>
        <taxon>Bacteria</taxon>
        <taxon>Bacillati</taxon>
        <taxon>Bacillota</taxon>
        <taxon>Bacilli</taxon>
        <taxon>Bacillales</taxon>
        <taxon>Staphylococcaceae</taxon>
        <taxon>Staphylococcus</taxon>
    </lineage>
</organism>
<dbReference type="EMBL" id="QKYD01000040">
    <property type="protein sequence ID" value="REI24285.1"/>
    <property type="molecule type" value="Genomic_DNA"/>
</dbReference>
<name>A0AAX1RYC3_9STAP</name>
<comment type="pathway">
    <text evidence="3">Quinol/quinone metabolism; menaquinone biosynthesis.</text>
</comment>
<keyword evidence="2 3" id="KW-0456">Lyase</keyword>
<keyword evidence="1 3" id="KW-0474">Menaquinone biosynthesis</keyword>
<dbReference type="EC" id="4.2.99.20" evidence="3"/>
<dbReference type="GO" id="GO:0009234">
    <property type="term" value="P:menaquinone biosynthetic process"/>
    <property type="evidence" value="ECO:0007669"/>
    <property type="project" value="UniProtKB-UniRule"/>
</dbReference>
<dbReference type="PANTHER" id="PTHR42916">
    <property type="entry name" value="2-SUCCINYL-5-ENOLPYRUVYL-6-HYDROXY-3-CYCLOHEXENE-1-CARBOXYLATE SYNTHASE"/>
    <property type="match status" value="1"/>
</dbReference>
<proteinExistence type="inferred from homology"/>
<reference evidence="5 6" key="1">
    <citation type="journal article" date="2018" name="Vet. Microbiol.">
        <title>Characterisation of Staphylococcus felis isolated from cats using whole genome sequencing.</title>
        <authorList>
            <person name="Worthing K."/>
            <person name="Pang S."/>
            <person name="Trott D.J."/>
            <person name="Abraham S."/>
            <person name="Coombs G.W."/>
            <person name="Jordan D."/>
            <person name="McIntyre L."/>
            <person name="Davies M.R."/>
            <person name="Norris J."/>
        </authorList>
    </citation>
    <scope>NUCLEOTIDE SEQUENCE [LARGE SCALE GENOMIC DNA]</scope>
    <source>
        <strain evidence="5 6">F25</strain>
    </source>
</reference>
<dbReference type="AlphaFoldDB" id="A0AAX1RYC3"/>
<evidence type="ECO:0000256" key="1">
    <source>
        <dbReference type="ARBA" id="ARBA00022428"/>
    </source>
</evidence>
<evidence type="ECO:0000313" key="6">
    <source>
        <dbReference type="Proteomes" id="UP000256337"/>
    </source>
</evidence>
<protein>
    <recommendedName>
        <fullName evidence="3">Putative 2-succinyl-6-hydroxy-2,4-cyclohexadiene-1-carboxylate synthase</fullName>
        <shortName evidence="3">SHCHC synthase</shortName>
        <ecNumber evidence="3">4.2.99.20</ecNumber>
    </recommendedName>
</protein>
<dbReference type="HAMAP" id="MF_01660">
    <property type="entry name" value="MenH"/>
    <property type="match status" value="1"/>
</dbReference>